<accession>A0A5B7EJU2</accession>
<feature type="compositionally biased region" description="Basic and acidic residues" evidence="1">
    <location>
        <begin position="1"/>
        <end position="20"/>
    </location>
</feature>
<dbReference type="AlphaFoldDB" id="A0A5B7EJU2"/>
<proteinExistence type="predicted"/>
<evidence type="ECO:0000256" key="1">
    <source>
        <dbReference type="SAM" id="MobiDB-lite"/>
    </source>
</evidence>
<dbReference type="EMBL" id="VSRR010002806">
    <property type="protein sequence ID" value="MPC33323.1"/>
    <property type="molecule type" value="Genomic_DNA"/>
</dbReference>
<comment type="caution">
    <text evidence="2">The sequence shown here is derived from an EMBL/GenBank/DDBJ whole genome shotgun (WGS) entry which is preliminary data.</text>
</comment>
<name>A0A5B7EJU2_PORTR</name>
<reference evidence="2 3" key="1">
    <citation type="submission" date="2019-05" db="EMBL/GenBank/DDBJ databases">
        <title>Another draft genome of Portunus trituberculatus and its Hox gene families provides insights of decapod evolution.</title>
        <authorList>
            <person name="Jeong J.-H."/>
            <person name="Song I."/>
            <person name="Kim S."/>
            <person name="Choi T."/>
            <person name="Kim D."/>
            <person name="Ryu S."/>
            <person name="Kim W."/>
        </authorList>
    </citation>
    <scope>NUCLEOTIDE SEQUENCE [LARGE SCALE GENOMIC DNA]</scope>
    <source>
        <tissue evidence="2">Muscle</tissue>
    </source>
</reference>
<organism evidence="2 3">
    <name type="scientific">Portunus trituberculatus</name>
    <name type="common">Swimming crab</name>
    <name type="synonym">Neptunus trituberculatus</name>
    <dbReference type="NCBI Taxonomy" id="210409"/>
    <lineage>
        <taxon>Eukaryota</taxon>
        <taxon>Metazoa</taxon>
        <taxon>Ecdysozoa</taxon>
        <taxon>Arthropoda</taxon>
        <taxon>Crustacea</taxon>
        <taxon>Multicrustacea</taxon>
        <taxon>Malacostraca</taxon>
        <taxon>Eumalacostraca</taxon>
        <taxon>Eucarida</taxon>
        <taxon>Decapoda</taxon>
        <taxon>Pleocyemata</taxon>
        <taxon>Brachyura</taxon>
        <taxon>Eubrachyura</taxon>
        <taxon>Portunoidea</taxon>
        <taxon>Portunidae</taxon>
        <taxon>Portuninae</taxon>
        <taxon>Portunus</taxon>
    </lineage>
</organism>
<dbReference type="Proteomes" id="UP000324222">
    <property type="component" value="Unassembled WGS sequence"/>
</dbReference>
<sequence length="158" mass="17108">MGGKDDYEKDTHMKGAEAENRYVNPKMESHHTTNNIPSHHLKQKAFPLLGAVTDAKHALSVQDERFGEGVVRSPHTQGTGTLVGTRPVGKKELRCSKSTLRISCVLRMSGAMLLSGGTGMNGTACLLHYCAGNTLMKHTIQQVDAYAPIIFSTASQVE</sequence>
<feature type="region of interest" description="Disordered" evidence="1">
    <location>
        <begin position="1"/>
        <end position="32"/>
    </location>
</feature>
<gene>
    <name evidence="2" type="ORF">E2C01_026667</name>
</gene>
<protein>
    <submittedName>
        <fullName evidence="2">Uncharacterized protein</fullName>
    </submittedName>
</protein>
<evidence type="ECO:0000313" key="2">
    <source>
        <dbReference type="EMBL" id="MPC33323.1"/>
    </source>
</evidence>
<keyword evidence="3" id="KW-1185">Reference proteome</keyword>
<evidence type="ECO:0000313" key="3">
    <source>
        <dbReference type="Proteomes" id="UP000324222"/>
    </source>
</evidence>